<keyword evidence="2 16" id="KW-0597">Phosphoprotein</keyword>
<evidence type="ECO:0000256" key="7">
    <source>
        <dbReference type="ARBA" id="ARBA00022777"/>
    </source>
</evidence>
<keyword evidence="8 15" id="KW-0067">ATP-binding</keyword>
<dbReference type="InterPro" id="IPR008266">
    <property type="entry name" value="Tyr_kinase_AS"/>
</dbReference>
<protein>
    <recommendedName>
        <fullName evidence="16">Tyrosine-protein kinase receptor</fullName>
        <ecNumber evidence="16">2.7.10.1</ecNumber>
    </recommendedName>
</protein>
<dbReference type="InterPro" id="IPR017441">
    <property type="entry name" value="Protein_kinase_ATP_BS"/>
</dbReference>
<dbReference type="SUPFAM" id="SSF51905">
    <property type="entry name" value="FAD/NAD(P)-binding domain"/>
    <property type="match status" value="2"/>
</dbReference>
<dbReference type="PROSITE" id="PS00107">
    <property type="entry name" value="PROTEIN_KINASE_ATP"/>
    <property type="match status" value="1"/>
</dbReference>
<dbReference type="CDD" id="cd05032">
    <property type="entry name" value="PTKc_InsR_like"/>
    <property type="match status" value="1"/>
</dbReference>
<evidence type="ECO:0000313" key="21">
    <source>
        <dbReference type="EMBL" id="CAH3155969.1"/>
    </source>
</evidence>
<dbReference type="Gene3D" id="3.30.200.20">
    <property type="entry name" value="Phosphorylase Kinase, domain 1"/>
    <property type="match status" value="1"/>
</dbReference>
<dbReference type="InterPro" id="IPR000719">
    <property type="entry name" value="Prot_kinase_dom"/>
</dbReference>
<dbReference type="InterPro" id="IPR001245">
    <property type="entry name" value="Ser-Thr/Tyr_kinase_cat_dom"/>
</dbReference>
<name>A0ABN8Q5E2_9CNID</name>
<evidence type="ECO:0000256" key="14">
    <source>
        <dbReference type="ARBA" id="ARBA00051243"/>
    </source>
</evidence>
<dbReference type="SMART" id="SM00261">
    <property type="entry name" value="FU"/>
    <property type="match status" value="1"/>
</dbReference>
<evidence type="ECO:0000259" key="20">
    <source>
        <dbReference type="PROSITE" id="PS50853"/>
    </source>
</evidence>
<organism evidence="21 22">
    <name type="scientific">Porites evermanni</name>
    <dbReference type="NCBI Taxonomy" id="104178"/>
    <lineage>
        <taxon>Eukaryota</taxon>
        <taxon>Metazoa</taxon>
        <taxon>Cnidaria</taxon>
        <taxon>Anthozoa</taxon>
        <taxon>Hexacorallia</taxon>
        <taxon>Scleractinia</taxon>
        <taxon>Fungiina</taxon>
        <taxon>Poritidae</taxon>
        <taxon>Porites</taxon>
    </lineage>
</organism>
<evidence type="ECO:0000256" key="12">
    <source>
        <dbReference type="ARBA" id="ARBA00023170"/>
    </source>
</evidence>
<dbReference type="SUPFAM" id="SSF52058">
    <property type="entry name" value="L domain-like"/>
    <property type="match status" value="2"/>
</dbReference>
<dbReference type="InterPro" id="IPR011009">
    <property type="entry name" value="Kinase-like_dom_sf"/>
</dbReference>
<dbReference type="PANTHER" id="PTHR10742">
    <property type="entry name" value="FLAVIN MONOAMINE OXIDASE"/>
    <property type="match status" value="1"/>
</dbReference>
<dbReference type="SUPFAM" id="SSF56112">
    <property type="entry name" value="Protein kinase-like (PK-like)"/>
    <property type="match status" value="1"/>
</dbReference>
<dbReference type="PANTHER" id="PTHR10742:SF313">
    <property type="entry name" value="AMINE OXIDASE"/>
    <property type="match status" value="1"/>
</dbReference>
<evidence type="ECO:0000256" key="17">
    <source>
        <dbReference type="SAM" id="MobiDB-lite"/>
    </source>
</evidence>
<keyword evidence="4 16" id="KW-0812">Transmembrane</keyword>
<dbReference type="PRINTS" id="PR00109">
    <property type="entry name" value="TYRKINASE"/>
</dbReference>
<evidence type="ECO:0000256" key="16">
    <source>
        <dbReference type="RuleBase" id="RU000312"/>
    </source>
</evidence>
<dbReference type="Gene3D" id="3.90.660.10">
    <property type="match status" value="1"/>
</dbReference>
<feature type="binding site" evidence="15">
    <location>
        <position position="1843"/>
    </location>
    <ligand>
        <name>ATP</name>
        <dbReference type="ChEBI" id="CHEBI:30616"/>
    </ligand>
</feature>
<dbReference type="SUPFAM" id="SSF57184">
    <property type="entry name" value="Growth factor receptor domain"/>
    <property type="match status" value="1"/>
</dbReference>
<dbReference type="InterPro" id="IPR036188">
    <property type="entry name" value="FAD/NAD-bd_sf"/>
</dbReference>
<dbReference type="InterPro" id="IPR006211">
    <property type="entry name" value="Furin-like_Cys-rich_dom"/>
</dbReference>
<comment type="caution">
    <text evidence="21">The sequence shown here is derived from an EMBL/GenBank/DDBJ whole genome shotgun (WGS) entry which is preliminary data.</text>
</comment>
<keyword evidence="7" id="KW-0418">Kinase</keyword>
<evidence type="ECO:0000256" key="1">
    <source>
        <dbReference type="ARBA" id="ARBA00004479"/>
    </source>
</evidence>
<dbReference type="Gene3D" id="1.10.510.10">
    <property type="entry name" value="Transferase(Phosphotransferase) domain 1"/>
    <property type="match status" value="1"/>
</dbReference>
<keyword evidence="12 16" id="KW-0675">Receptor</keyword>
<dbReference type="EC" id="2.7.10.1" evidence="16"/>
<dbReference type="Pfam" id="PF01030">
    <property type="entry name" value="Recep_L_domain"/>
    <property type="match status" value="2"/>
</dbReference>
<dbReference type="InterPro" id="IPR036941">
    <property type="entry name" value="Rcpt_L-dom_sf"/>
</dbReference>
<keyword evidence="9 18" id="KW-1133">Transmembrane helix</keyword>
<feature type="compositionally biased region" description="Polar residues" evidence="17">
    <location>
        <begin position="1552"/>
        <end position="1571"/>
    </location>
</feature>
<dbReference type="InterPro" id="IPR050281">
    <property type="entry name" value="Flavin_monoamine_oxidase"/>
</dbReference>
<feature type="domain" description="Fibronectin type-III" evidence="20">
    <location>
        <begin position="1633"/>
        <end position="1724"/>
    </location>
</feature>
<dbReference type="CDD" id="cd00064">
    <property type="entry name" value="FU"/>
    <property type="match status" value="1"/>
</dbReference>
<reference evidence="21 22" key="1">
    <citation type="submission" date="2022-05" db="EMBL/GenBank/DDBJ databases">
        <authorList>
            <consortium name="Genoscope - CEA"/>
            <person name="William W."/>
        </authorList>
    </citation>
    <scope>NUCLEOTIDE SEQUENCE [LARGE SCALE GENOMIC DNA]</scope>
</reference>
<dbReference type="PROSITE" id="PS50853">
    <property type="entry name" value="FN3"/>
    <property type="match status" value="1"/>
</dbReference>
<evidence type="ECO:0000256" key="8">
    <source>
        <dbReference type="ARBA" id="ARBA00022840"/>
    </source>
</evidence>
<keyword evidence="11" id="KW-0829">Tyrosine-protein kinase</keyword>
<evidence type="ECO:0000256" key="9">
    <source>
        <dbReference type="ARBA" id="ARBA00022989"/>
    </source>
</evidence>
<dbReference type="SUPFAM" id="SSF54373">
    <property type="entry name" value="FAD-linked reductases, C-terminal domain"/>
    <property type="match status" value="2"/>
</dbReference>
<dbReference type="Pfam" id="PF07714">
    <property type="entry name" value="PK_Tyr_Ser-Thr"/>
    <property type="match status" value="1"/>
</dbReference>
<feature type="domain" description="Protein kinase" evidence="19">
    <location>
        <begin position="1809"/>
        <end position="2077"/>
    </location>
</feature>
<dbReference type="InterPro" id="IPR009030">
    <property type="entry name" value="Growth_fac_rcpt_cys_sf"/>
</dbReference>
<dbReference type="InterPro" id="IPR002937">
    <property type="entry name" value="Amino_oxidase"/>
</dbReference>
<evidence type="ECO:0000256" key="5">
    <source>
        <dbReference type="ARBA" id="ARBA00022729"/>
    </source>
</evidence>
<dbReference type="CDD" id="cd00063">
    <property type="entry name" value="FN3"/>
    <property type="match status" value="2"/>
</dbReference>
<dbReference type="Gene3D" id="2.60.40.10">
    <property type="entry name" value="Immunoglobulins"/>
    <property type="match status" value="3"/>
</dbReference>
<evidence type="ECO:0000256" key="10">
    <source>
        <dbReference type="ARBA" id="ARBA00023136"/>
    </source>
</evidence>
<dbReference type="PROSITE" id="PS00109">
    <property type="entry name" value="PROTEIN_KINASE_TYR"/>
    <property type="match status" value="1"/>
</dbReference>
<keyword evidence="10 18" id="KW-0472">Membrane</keyword>
<evidence type="ECO:0000259" key="19">
    <source>
        <dbReference type="PROSITE" id="PS50011"/>
    </source>
</evidence>
<sequence>MASAGQDLLITDPRGIWTLLGDFYSSFADKILLNKTISTIKYDDNGVEVATAEGEVFAADFALCTFGSGVLDRGSVKFDPPLPEWKKEAIYRLRPVYYTKIFLKFPSKFWGDNEALRVEAQDDSKTMEEVMEVLRNMYGPSIPNATGTNITDSLEEHNLTISPQHINVHGGGGGGGGVTEVLLSYTKTSFCHNSNNVASYSWHPSGLRDSPAKANVFFLDPYAVYYFSQPYIQATLTSELKMATDRSKGSKYVHSYISTRRHPYPGDTMKITKIALALLCLTFNLVSTTPVARKKVLILGAGAAGITAAKTLHDKGISDFLVLEGQDYIGGRMKQSPFADMKVELGANWIQFADEEDNPLIPLRNTHNLTGHLSNFTNVRVRNDSGVDITDMTVYKEWEKTKDKLFKMGEERGEKDVAPRDMPASTGLKILGWRSNTPLKKTLAWFDIDFEYGESDQKVSLNNMGSLGDDLFITDQRGIWTLFSDFYSSFADKILLNKTVTTIKYDGNGVEVATAGGEIFTADYALCTFGSGVLNRGSVQFNPPLPGWKKEAIYRLRPVYYTKIFLKFPSEFWGDSEWILHVSSQNTGHFPVFFDLDRAGFFPGSKSLFTVVTGDESLRVEAQDDSKTMEELMEVLRNIYGPSIPNATEIVVSKWTQNPYVLGCWTDPVIGTDSSVFANMAGRVENLFFAGEATQGDWYGYIQGGYYSGLERANDIASCIQGGKCQPYEPATGLPAIVKTKDCVKSKASKMDVLDVIICKPEQSPFSPSTSNSALALKITKNCQGCEKLENCTTFEGSIQIQIVRQASPEVMSQLRFPKLTEITGYLLVSLVYGERSLKEIFPNLAVIRGKELFLDYSLVIYENDGLREINLPSLTTILDGGVRIEKNINLCYVKTIRWESIMNSNNSLALGTNNNDCYDTCFGGKCKPPAGHGRSTRQYCWAPGKNAQYADCQSFCNKVKCGDRGCLKGDTNVERCCDEECLGGCFQLNSPHHCYACRHLREMSNGKCIKKCKGHLYEIDGFKCVESCPWNYFKLKIPGESKKCVKVCPAGYQEDTSTSKECIKCKTVKCPRVCKTEAGEVIEGLGSLAKYKGCTEIDGNLLITIRGSGVSGIGRKLEENLGKIEKVKGYIVIRECSSVTSLNFLKSLKEIEPQERLFTKDLILYNDRYALAILDNPKLEAMWPFQQNLSISVGGIMVHLNPYLCPGKINPLVNDILRWNRSDTQRSVDISDTTNGNAAACDVQQINVTLEEVARAPGRRRCNPVCIKVEWDEVLIADYRNVLFYTVSYREAPNRQITEYDGQDACSQENVWTRQDHAVDDTPRERLNVSTDLGGLPSRNQKLVTYIQKLKHFTLYAFQVEAVVLKNEGAKSNLVFIQTKENVPSQPVGPEANYINSSALLVKWQPPLYPNGIITKYIVKYDLSDYSPWKQDLNWCNRQILTGAESNVGDQEDDDKNPDGTCKRNITCDCDKKTEEKERPERQAAIFAKEFQDKLYRTIFTKENDDKDPPTNKSTVVPTTPSTTNSPTNCSNDAQNPLCQVTTVPQGGKTTGSSYVPTTTAKPTSTQLTLPTTAKPPYSVTLVVNGTKNSVVLRKLKHFSVFWLSLCFGSCLLFLVCHYTAFLFSTHTADDLEGDLEVTTNITTREYQVKWNPPKDPNGLVLKYDVEIKMDSFSPDMLCCDGKKRDYLGATSAAGNFSVRVRAITPAGNGSWSPVALFSLQEKEKATKSPRDETEALAVGTVVGASLASCAVFVLACGFLIWYFARKRYERYTDETIPGVLYASVNPEYMTSTDVYIPDEWEFPREKIKLVRELGNGSFGMVYEGEAEDITPNAPRCRVAVKTVNENASSRDRVEFLQEASVMKQFSSNHVVRLLGVVSEGQPTLVIMELMELGDLKNFLRSRRPGEGSLPAPTLQELLQMAGEIADGMAYLAARKYVHRDLAARNCMVNANYTVKIGDFGMTRDIYETDYYRKGGKGLLPVRWMAPESLKDGVFTSNSDVWSFGVVMWEMATLACQPYPGKSNEEVLKFVVDGGLLEKPEECPDRLYDMMNLCWQHDAKARPTFVYLISLLEDDLADTFRELSFYHTLPEDQLKGLLSSHYKHKHKTETEDSTVNVECAA</sequence>
<dbReference type="InterPro" id="IPR003961">
    <property type="entry name" value="FN3_dom"/>
</dbReference>
<dbReference type="PROSITE" id="PS00239">
    <property type="entry name" value="RECEPTOR_TYR_KIN_II"/>
    <property type="match status" value="1"/>
</dbReference>
<evidence type="ECO:0000256" key="11">
    <source>
        <dbReference type="ARBA" id="ARBA00023137"/>
    </source>
</evidence>
<evidence type="ECO:0000256" key="2">
    <source>
        <dbReference type="ARBA" id="ARBA00022553"/>
    </source>
</evidence>
<dbReference type="Gene3D" id="3.80.20.20">
    <property type="entry name" value="Receptor L-domain"/>
    <property type="match status" value="2"/>
</dbReference>
<feature type="region of interest" description="Disordered" evidence="17">
    <location>
        <begin position="1551"/>
        <end position="1571"/>
    </location>
</feature>
<evidence type="ECO:0000256" key="4">
    <source>
        <dbReference type="ARBA" id="ARBA00022692"/>
    </source>
</evidence>
<dbReference type="InterPro" id="IPR006212">
    <property type="entry name" value="Furin_repeat"/>
</dbReference>
<feature type="compositionally biased region" description="Low complexity" evidence="17">
    <location>
        <begin position="1512"/>
        <end position="1533"/>
    </location>
</feature>
<keyword evidence="5" id="KW-0732">Signal</keyword>
<evidence type="ECO:0000256" key="15">
    <source>
        <dbReference type="PROSITE-ProRule" id="PRU10141"/>
    </source>
</evidence>
<comment type="catalytic activity">
    <reaction evidence="14 16">
        <text>L-tyrosyl-[protein] + ATP = O-phospho-L-tyrosyl-[protein] + ADP + H(+)</text>
        <dbReference type="Rhea" id="RHEA:10596"/>
        <dbReference type="Rhea" id="RHEA-COMP:10136"/>
        <dbReference type="Rhea" id="RHEA-COMP:20101"/>
        <dbReference type="ChEBI" id="CHEBI:15378"/>
        <dbReference type="ChEBI" id="CHEBI:30616"/>
        <dbReference type="ChEBI" id="CHEBI:46858"/>
        <dbReference type="ChEBI" id="CHEBI:61978"/>
        <dbReference type="ChEBI" id="CHEBI:456216"/>
        <dbReference type="EC" id="2.7.10.1"/>
    </reaction>
</comment>
<feature type="compositionally biased region" description="Basic and acidic residues" evidence="17">
    <location>
        <begin position="1502"/>
        <end position="1511"/>
    </location>
</feature>
<dbReference type="Pfam" id="PF00757">
    <property type="entry name" value="Furin-like"/>
    <property type="match status" value="1"/>
</dbReference>
<dbReference type="Gene3D" id="3.50.50.60">
    <property type="entry name" value="FAD/NAD(P)-binding domain"/>
    <property type="match status" value="2"/>
</dbReference>
<keyword evidence="6 15" id="KW-0547">Nucleotide-binding</keyword>
<proteinExistence type="inferred from homology"/>
<dbReference type="InterPro" id="IPR000494">
    <property type="entry name" value="Rcpt_L-dom"/>
</dbReference>
<dbReference type="InterPro" id="IPR036116">
    <property type="entry name" value="FN3_sf"/>
</dbReference>
<dbReference type="InterPro" id="IPR013783">
    <property type="entry name" value="Ig-like_fold"/>
</dbReference>
<feature type="transmembrane region" description="Helical" evidence="18">
    <location>
        <begin position="1738"/>
        <end position="1766"/>
    </location>
</feature>
<gene>
    <name evidence="21" type="ORF">PEVE_00002034</name>
</gene>
<evidence type="ECO:0000313" key="22">
    <source>
        <dbReference type="Proteomes" id="UP001159427"/>
    </source>
</evidence>
<feature type="transmembrane region" description="Helical" evidence="18">
    <location>
        <begin position="1602"/>
        <end position="1625"/>
    </location>
</feature>
<dbReference type="InterPro" id="IPR002011">
    <property type="entry name" value="Tyr_kinase_rcpt_2_CS"/>
</dbReference>
<comment type="similarity">
    <text evidence="16">Belongs to the protein kinase superfamily. Tyr protein kinase family. Insulin receptor subfamily.</text>
</comment>
<evidence type="ECO:0000256" key="3">
    <source>
        <dbReference type="ARBA" id="ARBA00022679"/>
    </source>
</evidence>
<dbReference type="SMART" id="SM00219">
    <property type="entry name" value="TyrKc"/>
    <property type="match status" value="1"/>
</dbReference>
<dbReference type="SMART" id="SM00060">
    <property type="entry name" value="FN3"/>
    <property type="match status" value="3"/>
</dbReference>
<dbReference type="PROSITE" id="PS50011">
    <property type="entry name" value="PROTEIN_KINASE_DOM"/>
    <property type="match status" value="1"/>
</dbReference>
<accession>A0ABN8Q5E2</accession>
<dbReference type="InterPro" id="IPR020635">
    <property type="entry name" value="Tyr_kinase_cat_dom"/>
</dbReference>
<dbReference type="EMBL" id="CALNXI010001111">
    <property type="protein sequence ID" value="CAH3155969.1"/>
    <property type="molecule type" value="Genomic_DNA"/>
</dbReference>
<evidence type="ECO:0000256" key="13">
    <source>
        <dbReference type="ARBA" id="ARBA00023180"/>
    </source>
</evidence>
<feature type="region of interest" description="Disordered" evidence="17">
    <location>
        <begin position="1502"/>
        <end position="1535"/>
    </location>
</feature>
<keyword evidence="3" id="KW-0808">Transferase</keyword>
<dbReference type="SUPFAM" id="SSF49265">
    <property type="entry name" value="Fibronectin type III"/>
    <property type="match status" value="2"/>
</dbReference>
<dbReference type="Pfam" id="PF01593">
    <property type="entry name" value="Amino_oxidase"/>
    <property type="match status" value="2"/>
</dbReference>
<keyword evidence="13" id="KW-0325">Glycoprotein</keyword>
<evidence type="ECO:0000256" key="18">
    <source>
        <dbReference type="SAM" id="Phobius"/>
    </source>
</evidence>
<evidence type="ECO:0000256" key="6">
    <source>
        <dbReference type="ARBA" id="ARBA00022741"/>
    </source>
</evidence>
<dbReference type="Proteomes" id="UP001159427">
    <property type="component" value="Unassembled WGS sequence"/>
</dbReference>
<comment type="subcellular location">
    <subcellularLocation>
        <location evidence="1">Membrane</location>
        <topology evidence="1">Single-pass type I membrane protein</topology>
    </subcellularLocation>
</comment>
<keyword evidence="22" id="KW-1185">Reference proteome</keyword>